<evidence type="ECO:0000256" key="7">
    <source>
        <dbReference type="ARBA" id="ARBA00023002"/>
    </source>
</evidence>
<dbReference type="Proteomes" id="UP001293254">
    <property type="component" value="Unassembled WGS sequence"/>
</dbReference>
<dbReference type="Pfam" id="PF00141">
    <property type="entry name" value="peroxidase"/>
    <property type="match status" value="1"/>
</dbReference>
<proteinExistence type="inferred from homology"/>
<evidence type="ECO:0000259" key="10">
    <source>
        <dbReference type="PROSITE" id="PS50873"/>
    </source>
</evidence>
<evidence type="ECO:0000256" key="1">
    <source>
        <dbReference type="ARBA" id="ARBA00000189"/>
    </source>
</evidence>
<keyword evidence="5" id="KW-0349">Heme</keyword>
<dbReference type="InterPro" id="IPR002016">
    <property type="entry name" value="Haem_peroxidase"/>
</dbReference>
<evidence type="ECO:0000256" key="5">
    <source>
        <dbReference type="ARBA" id="ARBA00022617"/>
    </source>
</evidence>
<sequence>MTLSTIPPHLIQLLQYRRAIVIRAKTRLELECPDIVSCFDIFAEATRDLVSMVGGPYYTILLGRRDNIESRATNVEGHIAKPDMMLTHIIDLFAAKGFNVHEMVALTGAHTIGFSHCSEFANRIFNFSKKQDHDPTMNPDYAHVEEALQELQDPNPKS</sequence>
<dbReference type="GO" id="GO:0020037">
    <property type="term" value="F:heme binding"/>
    <property type="evidence" value="ECO:0007669"/>
    <property type="project" value="InterPro"/>
</dbReference>
<comment type="catalytic activity">
    <reaction evidence="1">
        <text>2 a phenolic donor + H2O2 = 2 a phenolic radical donor + 2 H2O</text>
        <dbReference type="Rhea" id="RHEA:56136"/>
        <dbReference type="ChEBI" id="CHEBI:15377"/>
        <dbReference type="ChEBI" id="CHEBI:16240"/>
        <dbReference type="ChEBI" id="CHEBI:139520"/>
        <dbReference type="ChEBI" id="CHEBI:139521"/>
        <dbReference type="EC" id="1.11.1.7"/>
    </reaction>
</comment>
<dbReference type="Gene3D" id="1.10.420.10">
    <property type="entry name" value="Peroxidase, domain 2"/>
    <property type="match status" value="1"/>
</dbReference>
<dbReference type="GO" id="GO:0006979">
    <property type="term" value="P:response to oxidative stress"/>
    <property type="evidence" value="ECO:0007669"/>
    <property type="project" value="InterPro"/>
</dbReference>
<keyword evidence="7" id="KW-0560">Oxidoreductase</keyword>
<reference evidence="11" key="1">
    <citation type="submission" date="2020-06" db="EMBL/GenBank/DDBJ databases">
        <authorList>
            <person name="Li T."/>
            <person name="Hu X."/>
            <person name="Zhang T."/>
            <person name="Song X."/>
            <person name="Zhang H."/>
            <person name="Dai N."/>
            <person name="Sheng W."/>
            <person name="Hou X."/>
            <person name="Wei L."/>
        </authorList>
    </citation>
    <scope>NUCLEOTIDE SEQUENCE</scope>
    <source>
        <strain evidence="11">3651</strain>
        <tissue evidence="11">Leaf</tissue>
    </source>
</reference>
<evidence type="ECO:0000256" key="2">
    <source>
        <dbReference type="ARBA" id="ARBA00006873"/>
    </source>
</evidence>
<dbReference type="PRINTS" id="PR00461">
    <property type="entry name" value="PLPEROXIDASE"/>
</dbReference>
<evidence type="ECO:0000256" key="6">
    <source>
        <dbReference type="ARBA" id="ARBA00022723"/>
    </source>
</evidence>
<protein>
    <recommendedName>
        <fullName evidence="3">peroxidase</fullName>
        <ecNumber evidence="3">1.11.1.7</ecNumber>
    </recommendedName>
</protein>
<dbReference type="EC" id="1.11.1.7" evidence="3"/>
<keyword evidence="6 9" id="KW-0479">Metal-binding</keyword>
<keyword evidence="9" id="KW-0106">Calcium</keyword>
<dbReference type="PRINTS" id="PR00458">
    <property type="entry name" value="PEROXIDASE"/>
</dbReference>
<dbReference type="InterPro" id="IPR000823">
    <property type="entry name" value="Peroxidase_pln"/>
</dbReference>
<dbReference type="Gene3D" id="1.10.520.10">
    <property type="match status" value="1"/>
</dbReference>
<evidence type="ECO:0000256" key="9">
    <source>
        <dbReference type="PIRSR" id="PIRSR600823-3"/>
    </source>
</evidence>
<organism evidence="11 12">
    <name type="scientific">Sesamum alatum</name>
    <dbReference type="NCBI Taxonomy" id="300844"/>
    <lineage>
        <taxon>Eukaryota</taxon>
        <taxon>Viridiplantae</taxon>
        <taxon>Streptophyta</taxon>
        <taxon>Embryophyta</taxon>
        <taxon>Tracheophyta</taxon>
        <taxon>Spermatophyta</taxon>
        <taxon>Magnoliopsida</taxon>
        <taxon>eudicotyledons</taxon>
        <taxon>Gunneridae</taxon>
        <taxon>Pentapetalae</taxon>
        <taxon>asterids</taxon>
        <taxon>lamiids</taxon>
        <taxon>Lamiales</taxon>
        <taxon>Pedaliaceae</taxon>
        <taxon>Sesamum</taxon>
    </lineage>
</organism>
<name>A0AAE2CN95_9LAMI</name>
<accession>A0AAE2CN95</accession>
<keyword evidence="4 11" id="KW-0575">Peroxidase</keyword>
<gene>
    <name evidence="11" type="ORF">Salat_1141700</name>
</gene>
<dbReference type="EMBL" id="JACGWO010000004">
    <property type="protein sequence ID" value="KAK4428421.1"/>
    <property type="molecule type" value="Genomic_DNA"/>
</dbReference>
<feature type="binding site" description="axial binding residue" evidence="9">
    <location>
        <position position="110"/>
    </location>
    <ligand>
        <name>heme b</name>
        <dbReference type="ChEBI" id="CHEBI:60344"/>
    </ligand>
    <ligandPart>
        <name>Fe</name>
        <dbReference type="ChEBI" id="CHEBI:18248"/>
    </ligandPart>
</feature>
<dbReference type="InterPro" id="IPR019793">
    <property type="entry name" value="Peroxidases_heam-ligand_BS"/>
</dbReference>
<reference evidence="11" key="2">
    <citation type="journal article" date="2024" name="Plant">
        <title>Genomic evolution and insights into agronomic trait innovations of Sesamum species.</title>
        <authorList>
            <person name="Miao H."/>
            <person name="Wang L."/>
            <person name="Qu L."/>
            <person name="Liu H."/>
            <person name="Sun Y."/>
            <person name="Le M."/>
            <person name="Wang Q."/>
            <person name="Wei S."/>
            <person name="Zheng Y."/>
            <person name="Lin W."/>
            <person name="Duan Y."/>
            <person name="Cao H."/>
            <person name="Xiong S."/>
            <person name="Wang X."/>
            <person name="Wei L."/>
            <person name="Li C."/>
            <person name="Ma Q."/>
            <person name="Ju M."/>
            <person name="Zhao R."/>
            <person name="Li G."/>
            <person name="Mu C."/>
            <person name="Tian Q."/>
            <person name="Mei H."/>
            <person name="Zhang T."/>
            <person name="Gao T."/>
            <person name="Zhang H."/>
        </authorList>
    </citation>
    <scope>NUCLEOTIDE SEQUENCE</scope>
    <source>
        <strain evidence="11">3651</strain>
    </source>
</reference>
<evidence type="ECO:0000256" key="8">
    <source>
        <dbReference type="ARBA" id="ARBA00023004"/>
    </source>
</evidence>
<dbReference type="PROSITE" id="PS00435">
    <property type="entry name" value="PEROXIDASE_1"/>
    <property type="match status" value="1"/>
</dbReference>
<dbReference type="SUPFAM" id="SSF48113">
    <property type="entry name" value="Heme-dependent peroxidases"/>
    <property type="match status" value="1"/>
</dbReference>
<feature type="domain" description="Plant heme peroxidase family profile" evidence="10">
    <location>
        <begin position="20"/>
        <end position="158"/>
    </location>
</feature>
<dbReference type="GO" id="GO:0046872">
    <property type="term" value="F:metal ion binding"/>
    <property type="evidence" value="ECO:0007669"/>
    <property type="project" value="UniProtKB-KW"/>
</dbReference>
<evidence type="ECO:0000313" key="12">
    <source>
        <dbReference type="Proteomes" id="UP001293254"/>
    </source>
</evidence>
<comment type="similarity">
    <text evidence="2">Belongs to the peroxidase family. Ascorbate peroxidase subfamily.</text>
</comment>
<comment type="caution">
    <text evidence="11">The sequence shown here is derived from an EMBL/GenBank/DDBJ whole genome shotgun (WGS) entry which is preliminary data.</text>
</comment>
<comment type="cofactor">
    <cofactor evidence="9">
        <name>heme b</name>
        <dbReference type="ChEBI" id="CHEBI:60344"/>
    </cofactor>
    <text evidence="9">Binds 1 heme b (iron(II)-protoporphyrin IX) group per subunit.</text>
</comment>
<evidence type="ECO:0000313" key="11">
    <source>
        <dbReference type="EMBL" id="KAK4428421.1"/>
    </source>
</evidence>
<dbReference type="PROSITE" id="PS50873">
    <property type="entry name" value="PEROXIDASE_4"/>
    <property type="match status" value="1"/>
</dbReference>
<keyword evidence="12" id="KW-1185">Reference proteome</keyword>
<dbReference type="AlphaFoldDB" id="A0AAE2CN95"/>
<dbReference type="GO" id="GO:0140825">
    <property type="term" value="F:lactoperoxidase activity"/>
    <property type="evidence" value="ECO:0007669"/>
    <property type="project" value="UniProtKB-EC"/>
</dbReference>
<dbReference type="PANTHER" id="PTHR31517:SF17">
    <property type="entry name" value="PEROXIDASE 6"/>
    <property type="match status" value="1"/>
</dbReference>
<evidence type="ECO:0000256" key="4">
    <source>
        <dbReference type="ARBA" id="ARBA00022559"/>
    </source>
</evidence>
<feature type="binding site" evidence="9">
    <location>
        <position position="111"/>
    </location>
    <ligand>
        <name>Ca(2+)</name>
        <dbReference type="ChEBI" id="CHEBI:29108"/>
        <label>2</label>
    </ligand>
</feature>
<evidence type="ECO:0000256" key="3">
    <source>
        <dbReference type="ARBA" id="ARBA00012313"/>
    </source>
</evidence>
<dbReference type="InterPro" id="IPR010255">
    <property type="entry name" value="Haem_peroxidase_sf"/>
</dbReference>
<keyword evidence="8 9" id="KW-0408">Iron</keyword>
<comment type="cofactor">
    <cofactor evidence="9">
        <name>Ca(2+)</name>
        <dbReference type="ChEBI" id="CHEBI:29108"/>
    </cofactor>
    <text evidence="9">Binds 2 calcium ions per subunit.</text>
</comment>
<dbReference type="PANTHER" id="PTHR31517">
    <property type="match status" value="1"/>
</dbReference>